<evidence type="ECO:0000313" key="1">
    <source>
        <dbReference type="EMBL" id="KUJ14499.1"/>
    </source>
</evidence>
<name>A0A194X399_MOLSC</name>
<dbReference type="Proteomes" id="UP000070700">
    <property type="component" value="Unassembled WGS sequence"/>
</dbReference>
<reference evidence="1 2" key="1">
    <citation type="submission" date="2015-10" db="EMBL/GenBank/DDBJ databases">
        <title>Full genome of DAOMC 229536 Phialocephala scopiformis, a fungal endophyte of spruce producing the potent anti-insectan compound rugulosin.</title>
        <authorList>
            <consortium name="DOE Joint Genome Institute"/>
            <person name="Walker A.K."/>
            <person name="Frasz S.L."/>
            <person name="Seifert K.A."/>
            <person name="Miller J.D."/>
            <person name="Mondo S.J."/>
            <person name="Labutti K."/>
            <person name="Lipzen A."/>
            <person name="Dockter R."/>
            <person name="Kennedy M."/>
            <person name="Grigoriev I.V."/>
            <person name="Spatafora J.W."/>
        </authorList>
    </citation>
    <scope>NUCLEOTIDE SEQUENCE [LARGE SCALE GENOMIC DNA]</scope>
    <source>
        <strain evidence="1 2">CBS 120377</strain>
    </source>
</reference>
<dbReference type="GeneID" id="28822969"/>
<dbReference type="EMBL" id="KQ947420">
    <property type="protein sequence ID" value="KUJ14499.1"/>
    <property type="molecule type" value="Genomic_DNA"/>
</dbReference>
<proteinExistence type="predicted"/>
<keyword evidence="2" id="KW-1185">Reference proteome</keyword>
<accession>A0A194X399</accession>
<evidence type="ECO:0000313" key="2">
    <source>
        <dbReference type="Proteomes" id="UP000070700"/>
    </source>
</evidence>
<sequence>MYFLLELFPASKNLLAQSSSRDSSSASKYKFRLPSTAKRKYLLRRPQNVVYINLKVDILWLTNADLQEFQLMLDKPAEARQHLSGSQLCRRIAVPWKCFDSIFKPIATVNAEHSSLLRSLCRARLQEVMLVLNEHQRSNRDKVVFSPACHRHPILGGVYSFGIFIHSLCKNVDQGLNNTNAEYRRLESPGKTELEILGGKVLETFERTRLQKCKEVQDLRDLGLRPDEFDKELEKKGLIGYEYWKVPAFRFVWACSTSCKEARL</sequence>
<dbReference type="AlphaFoldDB" id="A0A194X399"/>
<dbReference type="RefSeq" id="XP_018068854.1">
    <property type="nucleotide sequence ID" value="XM_018213243.1"/>
</dbReference>
<protein>
    <submittedName>
        <fullName evidence="1">Uncharacterized protein</fullName>
    </submittedName>
</protein>
<dbReference type="InParanoid" id="A0A194X399"/>
<dbReference type="OrthoDB" id="10568080at2759"/>
<gene>
    <name evidence="1" type="ORF">LY89DRAFT_671837</name>
</gene>
<dbReference type="KEGG" id="psco:LY89DRAFT_671837"/>
<organism evidence="1 2">
    <name type="scientific">Mollisia scopiformis</name>
    <name type="common">Conifer needle endophyte fungus</name>
    <name type="synonym">Phialocephala scopiformis</name>
    <dbReference type="NCBI Taxonomy" id="149040"/>
    <lineage>
        <taxon>Eukaryota</taxon>
        <taxon>Fungi</taxon>
        <taxon>Dikarya</taxon>
        <taxon>Ascomycota</taxon>
        <taxon>Pezizomycotina</taxon>
        <taxon>Leotiomycetes</taxon>
        <taxon>Helotiales</taxon>
        <taxon>Mollisiaceae</taxon>
        <taxon>Mollisia</taxon>
    </lineage>
</organism>